<keyword evidence="2" id="KW-0472">Membrane</keyword>
<proteinExistence type="predicted"/>
<organism evidence="2 3">
    <name type="scientific">SARS coronavirus ZJ0301</name>
    <dbReference type="NCBI Taxonomy" id="344702"/>
    <lineage>
        <taxon>Viruses</taxon>
        <taxon>Riboviria</taxon>
        <taxon>Orthornavirae</taxon>
        <taxon>Pisuviricota</taxon>
        <taxon>Pisoniviricetes</taxon>
        <taxon>Nidovirales</taxon>
        <taxon>Cornidovirineae</taxon>
        <taxon>Coronaviridae</taxon>
        <taxon>Orthocoronavirinae</taxon>
        <taxon>Betacoronavirus</taxon>
        <taxon>Sarbecovirus</taxon>
        <taxon>Betacoronavirus pandemicum</taxon>
        <taxon>Severe acute respiratory syndrome coronavirus</taxon>
    </lineage>
</organism>
<evidence type="ECO:0000256" key="1">
    <source>
        <dbReference type="SAM" id="MobiDB-lite"/>
    </source>
</evidence>
<accession>Q3S2C6</accession>
<reference evidence="2 3" key="2">
    <citation type="journal article" date="2004" name="Chin. Med. J.">
        <title>Molecular biological analysis of genotyping and phylogeny of severe acute respiratory syndrome associated coronavirus.</title>
        <authorList>
            <person name="Wang Z.G."/>
            <person name="Li L.J."/>
            <person name="Luo Y."/>
            <person name="Zhang J.Y."/>
            <person name="Wang M.Y."/>
            <person name="Cheng S.Y."/>
            <person name="Zhang Y.J."/>
            <person name="Wang X.M."/>
            <person name="Lu Y.Y."/>
            <person name="Wu N.P."/>
            <person name="Mei L.L."/>
            <person name="Wang Z.X."/>
        </authorList>
    </citation>
    <scope>NUCLEOTIDE SEQUENCE [LARGE SCALE GENOMIC DNA]</scope>
    <source>
        <strain evidence="2">ZJ0301</strain>
    </source>
</reference>
<reference evidence="2 3" key="3">
    <citation type="journal article" date="2005" name="FEBS Lett.">
        <title>Molecular evolution and multilocus sequence typing of 145 strains of SARS-CoV.</title>
        <authorList>
            <person name="Wang Z.G."/>
            <person name="Zheng Z.H."/>
            <person name="Shang L."/>
            <person name="Li L.J."/>
            <person name="Cong L.M."/>
            <person name="Feng M.G."/>
            <person name="Luo Y."/>
            <person name="Cheng S.Y."/>
            <person name="Zhang Y.J."/>
            <person name="Ru M.G."/>
            <person name="Wang Z.X."/>
            <person name="Bao Q.Y."/>
        </authorList>
    </citation>
    <scope>NUCLEOTIDE SEQUENCE [LARGE SCALE GENOMIC DNA]</scope>
    <source>
        <strain evidence="2">ZJ0301</strain>
    </source>
</reference>
<evidence type="ECO:0000313" key="3">
    <source>
        <dbReference type="Proteomes" id="UP000163176"/>
    </source>
</evidence>
<name>Q3S2C6_SARS</name>
<keyword evidence="2" id="KW-0812">Transmembrane</keyword>
<dbReference type="EMBL" id="DQ182595">
    <property type="protein sequence ID" value="ABA02266.1"/>
    <property type="molecule type" value="Genomic_RNA"/>
</dbReference>
<dbReference type="Proteomes" id="UP000163176">
    <property type="component" value="Segment"/>
</dbReference>
<sequence length="56" mass="6460">MVLSSYMSRMCHPRRGTSPQRQQFVMKAKHTSLVKVFLCLMALLGLLHRGTSFLHK</sequence>
<protein>
    <submittedName>
        <fullName evidence="2">Putative transmembrane protein 2g</fullName>
    </submittedName>
</protein>
<evidence type="ECO:0000313" key="2">
    <source>
        <dbReference type="EMBL" id="ABA02266.1"/>
    </source>
</evidence>
<feature type="region of interest" description="Disordered" evidence="1">
    <location>
        <begin position="1"/>
        <end position="20"/>
    </location>
</feature>
<reference evidence="2 3" key="1">
    <citation type="journal article" date="2003" name="Chin. Med. J.">
        <title>Severe acute respiratory syndrome-associated coronavirus genotype and its characterization.</title>
        <authorList>
            <person name="Li L."/>
            <person name="Wang Z."/>
            <person name="Lu Y."/>
            <person name="Bao Q."/>
            <person name="Chen S."/>
            <person name="Wu N."/>
            <person name="Cheng S."/>
            <person name="Weng J."/>
            <person name="Zhang Y."/>
            <person name="Yan J."/>
            <person name="Mei L."/>
            <person name="Wang X."/>
            <person name="Zhu H."/>
            <person name="Yu Y."/>
            <person name="Zhang M."/>
            <person name="Li M."/>
            <person name="Yao J."/>
            <person name="Lu Q."/>
            <person name="Yao P."/>
            <person name="Bo X."/>
            <person name="Wo J."/>
            <person name="Wang S."/>
            <person name="Hu S."/>
        </authorList>
    </citation>
    <scope>NUCLEOTIDE SEQUENCE [LARGE SCALE GENOMIC DNA]</scope>
    <source>
        <strain evidence="2">ZJ0301</strain>
    </source>
</reference>